<keyword evidence="2" id="KW-1185">Reference proteome</keyword>
<sequence>MESLQRALRKEELVSTGFKAALALEEEKKKEDKIKIVELEVRMSKSILEMATRVVEEFKASFEMKDLNIIFGQNVFIKDFKLYKGRVARRFSKLDLRFLKEEPDEEAGPFGAASDPSPTKVVFEPFEPTVKVPETM</sequence>
<organism evidence="1 2">
    <name type="scientific">Cocos nucifera</name>
    <name type="common">Coconut palm</name>
    <dbReference type="NCBI Taxonomy" id="13894"/>
    <lineage>
        <taxon>Eukaryota</taxon>
        <taxon>Viridiplantae</taxon>
        <taxon>Streptophyta</taxon>
        <taxon>Embryophyta</taxon>
        <taxon>Tracheophyta</taxon>
        <taxon>Spermatophyta</taxon>
        <taxon>Magnoliopsida</taxon>
        <taxon>Liliopsida</taxon>
        <taxon>Arecaceae</taxon>
        <taxon>Arecoideae</taxon>
        <taxon>Cocoseae</taxon>
        <taxon>Attaleinae</taxon>
        <taxon>Cocos</taxon>
    </lineage>
</organism>
<gene>
    <name evidence="1" type="ORF">COCNU_09G008040</name>
</gene>
<reference evidence="1" key="1">
    <citation type="journal article" date="2017" name="Gigascience">
        <title>The genome draft of coconut (Cocos nucifera).</title>
        <authorList>
            <person name="Xiao Y."/>
            <person name="Xu P."/>
            <person name="Fan H."/>
            <person name="Baudouin L."/>
            <person name="Xia W."/>
            <person name="Bocs S."/>
            <person name="Xu J."/>
            <person name="Li Q."/>
            <person name="Guo A."/>
            <person name="Zhou L."/>
            <person name="Li J."/>
            <person name="Wu Y."/>
            <person name="Ma Z."/>
            <person name="Armero A."/>
            <person name="Issali A.E."/>
            <person name="Liu N."/>
            <person name="Peng M."/>
            <person name="Yang Y."/>
        </authorList>
    </citation>
    <scope>NUCLEOTIDE SEQUENCE</scope>
    <source>
        <tissue evidence="1">Spear leaf of Hainan Tall coconut</tissue>
    </source>
</reference>
<dbReference type="EMBL" id="CM017880">
    <property type="protein sequence ID" value="KAG1361341.1"/>
    <property type="molecule type" value="Genomic_DNA"/>
</dbReference>
<dbReference type="Proteomes" id="UP000797356">
    <property type="component" value="Chromosome 9"/>
</dbReference>
<proteinExistence type="predicted"/>
<name>A0A8K0IKW3_COCNU</name>
<comment type="caution">
    <text evidence="1">The sequence shown here is derived from an EMBL/GenBank/DDBJ whole genome shotgun (WGS) entry which is preliminary data.</text>
</comment>
<protein>
    <submittedName>
        <fullName evidence="1">Uncharacterized protein</fullName>
    </submittedName>
</protein>
<evidence type="ECO:0000313" key="1">
    <source>
        <dbReference type="EMBL" id="KAG1361341.1"/>
    </source>
</evidence>
<dbReference type="AlphaFoldDB" id="A0A8K0IKW3"/>
<reference evidence="1" key="2">
    <citation type="submission" date="2019-07" db="EMBL/GenBank/DDBJ databases">
        <authorList>
            <person name="Yang Y."/>
            <person name="Bocs S."/>
            <person name="Baudouin L."/>
        </authorList>
    </citation>
    <scope>NUCLEOTIDE SEQUENCE</scope>
    <source>
        <tissue evidence="1">Spear leaf of Hainan Tall coconut</tissue>
    </source>
</reference>
<evidence type="ECO:0000313" key="2">
    <source>
        <dbReference type="Proteomes" id="UP000797356"/>
    </source>
</evidence>
<accession>A0A8K0IKW3</accession>